<gene>
    <name evidence="2" type="ORF">Rumeso_02316</name>
</gene>
<name>A0A017HNS5_9RHOB</name>
<dbReference type="EMBL" id="AOSK01000059">
    <property type="protein sequence ID" value="EYD76127.1"/>
    <property type="molecule type" value="Genomic_DNA"/>
</dbReference>
<evidence type="ECO:0000313" key="3">
    <source>
        <dbReference type="Proteomes" id="UP000019666"/>
    </source>
</evidence>
<dbReference type="STRING" id="442562.Rumeso_02316"/>
<keyword evidence="3" id="KW-1185">Reference proteome</keyword>
<protein>
    <recommendedName>
        <fullName evidence="1">UspA domain-containing protein</fullName>
    </recommendedName>
</protein>
<accession>A0A017HNS5</accession>
<dbReference type="Pfam" id="PF00582">
    <property type="entry name" value="Usp"/>
    <property type="match status" value="1"/>
</dbReference>
<dbReference type="HOGENOM" id="CLU_049301_5_2_5"/>
<dbReference type="OrthoDB" id="9804721at2"/>
<dbReference type="AlphaFoldDB" id="A0A017HNS5"/>
<reference evidence="2 3" key="1">
    <citation type="submission" date="2013-02" db="EMBL/GenBank/DDBJ databases">
        <authorList>
            <person name="Fiebig A."/>
            <person name="Goeker M."/>
            <person name="Klenk H.-P.P."/>
        </authorList>
    </citation>
    <scope>NUCLEOTIDE SEQUENCE [LARGE SCALE GENOMIC DNA]</scope>
    <source>
        <strain evidence="2 3">DSM 19309</strain>
    </source>
</reference>
<dbReference type="CDD" id="cd00293">
    <property type="entry name" value="USP-like"/>
    <property type="match status" value="1"/>
</dbReference>
<comment type="caution">
    <text evidence="2">The sequence shown here is derived from an EMBL/GenBank/DDBJ whole genome shotgun (WGS) entry which is preliminary data.</text>
</comment>
<evidence type="ECO:0000259" key="1">
    <source>
        <dbReference type="Pfam" id="PF00582"/>
    </source>
</evidence>
<dbReference type="RefSeq" id="WP_037279020.1">
    <property type="nucleotide sequence ID" value="NZ_KK088559.1"/>
</dbReference>
<dbReference type="Gene3D" id="3.40.50.12370">
    <property type="match status" value="1"/>
</dbReference>
<feature type="domain" description="UspA" evidence="1">
    <location>
        <begin position="157"/>
        <end position="280"/>
    </location>
</feature>
<dbReference type="Proteomes" id="UP000019666">
    <property type="component" value="Unassembled WGS sequence"/>
</dbReference>
<proteinExistence type="predicted"/>
<dbReference type="SUPFAM" id="SSF52402">
    <property type="entry name" value="Adenine nucleotide alpha hydrolases-like"/>
    <property type="match status" value="1"/>
</dbReference>
<sequence length="281" mass="30139">MTLTSLSVVVSSEATDAPALEAAVAIALREDAHLDVICLGVEVVPMAAMSIEGAAALVRDSDYSAAHERAMALGQWAQRALPPTLRTRVRRLTVASPNLSAEVARAARCSDLAVTARPYGPGGGDLAPLIGEALLFGTAGPVLVVPDREGIDWRRPFRRLCLAWNRSDEALRAARFAMPFLRQADRVDIAIVGPRGHGPDQAGPEEALSLWLSRHGIRAEVSELARTERRKADILAHFAAQRGCEALVLGAYGHSRLREMLLGGTTRDMLAEVPLPLVMAH</sequence>
<evidence type="ECO:0000313" key="2">
    <source>
        <dbReference type="EMBL" id="EYD76127.1"/>
    </source>
</evidence>
<organism evidence="2 3">
    <name type="scientific">Rubellimicrobium mesophilum DSM 19309</name>
    <dbReference type="NCBI Taxonomy" id="442562"/>
    <lineage>
        <taxon>Bacteria</taxon>
        <taxon>Pseudomonadati</taxon>
        <taxon>Pseudomonadota</taxon>
        <taxon>Alphaproteobacteria</taxon>
        <taxon>Rhodobacterales</taxon>
        <taxon>Roseobacteraceae</taxon>
        <taxon>Rubellimicrobium</taxon>
    </lineage>
</organism>
<dbReference type="InterPro" id="IPR006016">
    <property type="entry name" value="UspA"/>
</dbReference>